<dbReference type="CDD" id="cd01335">
    <property type="entry name" value="Radical_SAM"/>
    <property type="match status" value="1"/>
</dbReference>
<dbReference type="Pfam" id="PF04055">
    <property type="entry name" value="Radical_SAM"/>
    <property type="match status" value="1"/>
</dbReference>
<keyword evidence="2" id="KW-0949">S-adenosyl-L-methionine</keyword>
<reference evidence="8" key="1">
    <citation type="journal article" date="2022" name="Int. J. Syst. Evol. Microbiol.">
        <title>Anaeromyxobacter oryzae sp. nov., Anaeromyxobacter diazotrophicus sp. nov. and Anaeromyxobacter paludicola sp. nov., isolated from paddy soils.</title>
        <authorList>
            <person name="Itoh H."/>
            <person name="Xu Z."/>
            <person name="Mise K."/>
            <person name="Masuda Y."/>
            <person name="Ushijima N."/>
            <person name="Hayakawa C."/>
            <person name="Shiratori Y."/>
            <person name="Senoo K."/>
        </authorList>
    </citation>
    <scope>NUCLEOTIDE SEQUENCE [LARGE SCALE GENOMIC DNA]</scope>
    <source>
        <strain evidence="8">Red232</strain>
    </source>
</reference>
<dbReference type="PANTHER" id="PTHR11228">
    <property type="entry name" value="RADICAL SAM DOMAIN PROTEIN"/>
    <property type="match status" value="1"/>
</dbReference>
<evidence type="ECO:0000256" key="5">
    <source>
        <dbReference type="ARBA" id="ARBA00023014"/>
    </source>
</evidence>
<keyword evidence="4" id="KW-0408">Iron</keyword>
<feature type="domain" description="Radical SAM core" evidence="6">
    <location>
        <begin position="1"/>
        <end position="199"/>
    </location>
</feature>
<proteinExistence type="predicted"/>
<organism evidence="7 8">
    <name type="scientific">Anaeromyxobacter oryzae</name>
    <dbReference type="NCBI Taxonomy" id="2918170"/>
    <lineage>
        <taxon>Bacteria</taxon>
        <taxon>Pseudomonadati</taxon>
        <taxon>Myxococcota</taxon>
        <taxon>Myxococcia</taxon>
        <taxon>Myxococcales</taxon>
        <taxon>Cystobacterineae</taxon>
        <taxon>Anaeromyxobacteraceae</taxon>
        <taxon>Anaeromyxobacter</taxon>
    </lineage>
</organism>
<evidence type="ECO:0000313" key="7">
    <source>
        <dbReference type="EMBL" id="BDG05425.1"/>
    </source>
</evidence>
<evidence type="ECO:0000256" key="2">
    <source>
        <dbReference type="ARBA" id="ARBA00022691"/>
    </source>
</evidence>
<protein>
    <recommendedName>
        <fullName evidence="6">Radical SAM core domain-containing protein</fullName>
    </recommendedName>
</protein>
<dbReference type="InterPro" id="IPR058240">
    <property type="entry name" value="rSAM_sf"/>
</dbReference>
<keyword evidence="5" id="KW-0411">Iron-sulfur</keyword>
<gene>
    <name evidence="7" type="ORF">AMOR_44210</name>
</gene>
<evidence type="ECO:0000256" key="1">
    <source>
        <dbReference type="ARBA" id="ARBA00001966"/>
    </source>
</evidence>
<dbReference type="Proteomes" id="UP001162891">
    <property type="component" value="Chromosome"/>
</dbReference>
<name>A0ABN6MYU0_9BACT</name>
<evidence type="ECO:0000256" key="4">
    <source>
        <dbReference type="ARBA" id="ARBA00023004"/>
    </source>
</evidence>
<dbReference type="PROSITE" id="PS51918">
    <property type="entry name" value="RADICAL_SAM"/>
    <property type="match status" value="1"/>
</dbReference>
<dbReference type="SUPFAM" id="SSF102114">
    <property type="entry name" value="Radical SAM enzymes"/>
    <property type="match status" value="1"/>
</dbReference>
<comment type="cofactor">
    <cofactor evidence="1">
        <name>[4Fe-4S] cluster</name>
        <dbReference type="ChEBI" id="CHEBI:49883"/>
    </cofactor>
</comment>
<dbReference type="InterPro" id="IPR013785">
    <property type="entry name" value="Aldolase_TIM"/>
</dbReference>
<accession>A0ABN6MYU0</accession>
<dbReference type="InterPro" id="IPR050377">
    <property type="entry name" value="Radical_SAM_PqqE_MftC-like"/>
</dbReference>
<dbReference type="SFLD" id="SFLDS00029">
    <property type="entry name" value="Radical_SAM"/>
    <property type="match status" value="1"/>
</dbReference>
<keyword evidence="8" id="KW-1185">Reference proteome</keyword>
<dbReference type="PANTHER" id="PTHR11228:SF7">
    <property type="entry name" value="PQQA PEPTIDE CYCLASE"/>
    <property type="match status" value="1"/>
</dbReference>
<evidence type="ECO:0000313" key="8">
    <source>
        <dbReference type="Proteomes" id="UP001162891"/>
    </source>
</evidence>
<dbReference type="EMBL" id="AP025591">
    <property type="protein sequence ID" value="BDG05425.1"/>
    <property type="molecule type" value="Genomic_DNA"/>
</dbReference>
<evidence type="ECO:0000259" key="6">
    <source>
        <dbReference type="PROSITE" id="PS51918"/>
    </source>
</evidence>
<keyword evidence="3" id="KW-0479">Metal-binding</keyword>
<dbReference type="Gene3D" id="3.20.20.70">
    <property type="entry name" value="Aldolase class I"/>
    <property type="match status" value="1"/>
</dbReference>
<dbReference type="InterPro" id="IPR007197">
    <property type="entry name" value="rSAM"/>
</dbReference>
<sequence length="250" mass="25463">MPGMERLSLELTDRCAKACAFCYARARPDGTRAWAPEDVIALALDCAAHGTRAISFGGGEPLEYPHLGAVLAATRGRLFRSITTSGLLLDTALGALAAAAPEKVHVSIHHPGDGAEVARAIRQVAALEARGIRGGVNVLVRRSGLAAARAAGAALRAAGIGEDRIVWLPMRPDDTPSPAELAAAAGGPFQSATCLGGCAPSPRFASLAADGTVAACSYTRSRAPLQAMTHRALRAALAVAPLVPCGGPPP</sequence>
<evidence type="ECO:0000256" key="3">
    <source>
        <dbReference type="ARBA" id="ARBA00022723"/>
    </source>
</evidence>